<dbReference type="AlphaFoldDB" id="A0AB34FGP5"/>
<accession>A0AB34FGP5</accession>
<comment type="caution">
    <text evidence="2">The sequence shown here is derived from an EMBL/GenBank/DDBJ whole genome shotgun (WGS) entry which is preliminary data.</text>
</comment>
<reference evidence="2" key="1">
    <citation type="submission" date="2023-01" db="EMBL/GenBank/DDBJ databases">
        <title>The growth and conidiation of Purpureocillium lavendulum are regulated by nitrogen source and histone H3K14 acetylation.</title>
        <authorList>
            <person name="Tang P."/>
            <person name="Han J."/>
            <person name="Zhang C."/>
            <person name="Tang P."/>
            <person name="Qi F."/>
            <person name="Zhang K."/>
            <person name="Liang L."/>
        </authorList>
    </citation>
    <scope>NUCLEOTIDE SEQUENCE</scope>
    <source>
        <strain evidence="2">YMF1.00683</strain>
    </source>
</reference>
<organism evidence="2 3">
    <name type="scientific">Purpureocillium lavendulum</name>
    <dbReference type="NCBI Taxonomy" id="1247861"/>
    <lineage>
        <taxon>Eukaryota</taxon>
        <taxon>Fungi</taxon>
        <taxon>Dikarya</taxon>
        <taxon>Ascomycota</taxon>
        <taxon>Pezizomycotina</taxon>
        <taxon>Sordariomycetes</taxon>
        <taxon>Hypocreomycetidae</taxon>
        <taxon>Hypocreales</taxon>
        <taxon>Ophiocordycipitaceae</taxon>
        <taxon>Purpureocillium</taxon>
    </lineage>
</organism>
<dbReference type="Proteomes" id="UP001163105">
    <property type="component" value="Unassembled WGS sequence"/>
</dbReference>
<protein>
    <submittedName>
        <fullName evidence="2">Uncharacterized protein</fullName>
    </submittedName>
</protein>
<name>A0AB34FGP5_9HYPO</name>
<sequence length="66" mass="7572">MELYRCRRKPPDNLAERTVSQRVALFLQHQHQQQLKAAADADADDQGRSRNLNRRRRSLGSAAVVT</sequence>
<evidence type="ECO:0000313" key="3">
    <source>
        <dbReference type="Proteomes" id="UP001163105"/>
    </source>
</evidence>
<feature type="region of interest" description="Disordered" evidence="1">
    <location>
        <begin position="34"/>
        <end position="66"/>
    </location>
</feature>
<proteinExistence type="predicted"/>
<gene>
    <name evidence="2" type="ORF">O9K51_09654</name>
</gene>
<evidence type="ECO:0000256" key="1">
    <source>
        <dbReference type="SAM" id="MobiDB-lite"/>
    </source>
</evidence>
<keyword evidence="3" id="KW-1185">Reference proteome</keyword>
<evidence type="ECO:0000313" key="2">
    <source>
        <dbReference type="EMBL" id="KAJ6437826.1"/>
    </source>
</evidence>
<dbReference type="EMBL" id="JAQHRD010000010">
    <property type="protein sequence ID" value="KAJ6437826.1"/>
    <property type="molecule type" value="Genomic_DNA"/>
</dbReference>